<name>A0A194XAZ6_MOLSC</name>
<evidence type="ECO:0000313" key="1">
    <source>
        <dbReference type="EMBL" id="KUJ17345.1"/>
    </source>
</evidence>
<proteinExistence type="predicted"/>
<dbReference type="AlphaFoldDB" id="A0A194XAZ6"/>
<dbReference type="RefSeq" id="XP_018071700.1">
    <property type="nucleotide sequence ID" value="XM_018219774.1"/>
</dbReference>
<accession>A0A194XAZ6</accession>
<evidence type="ECO:0000313" key="2">
    <source>
        <dbReference type="Proteomes" id="UP000070700"/>
    </source>
</evidence>
<reference evidence="1 2" key="1">
    <citation type="submission" date="2015-10" db="EMBL/GenBank/DDBJ databases">
        <title>Full genome of DAOMC 229536 Phialocephala scopiformis, a fungal endophyte of spruce producing the potent anti-insectan compound rugulosin.</title>
        <authorList>
            <consortium name="DOE Joint Genome Institute"/>
            <person name="Walker A.K."/>
            <person name="Frasz S.L."/>
            <person name="Seifert K.A."/>
            <person name="Miller J.D."/>
            <person name="Mondo S.J."/>
            <person name="Labutti K."/>
            <person name="Lipzen A."/>
            <person name="Dockter R."/>
            <person name="Kennedy M."/>
            <person name="Grigoriev I.V."/>
            <person name="Spatafora J.W."/>
        </authorList>
    </citation>
    <scope>NUCLEOTIDE SEQUENCE [LARGE SCALE GENOMIC DNA]</scope>
    <source>
        <strain evidence="1 2">CBS 120377</strain>
    </source>
</reference>
<sequence length="236" mass="27286">MPFEVFLLLAKELGPGSATCLGLTCRKLYDYLKGYHPNPIDLTYNVECLYQMEFSDDGWGDTKKKWRCWANKWSANCNFFLNHKNHALGYNLQKWVGRKYWFVGSGTGYPGLSRVVLKSVYGVKPGMGTCSQSDNFDALVGRYEDWYRISWRESPHNHRSVIGQKPLKSPHNLGGDWYDMALEYIENDLRHTNKLSDSISFWQGFNIYKRKREDMDKIVDDIFVGVIADGIQLLGL</sequence>
<dbReference type="Proteomes" id="UP000070700">
    <property type="component" value="Unassembled WGS sequence"/>
</dbReference>
<keyword evidence="2" id="KW-1185">Reference proteome</keyword>
<dbReference type="InParanoid" id="A0A194XAZ6"/>
<dbReference type="GeneID" id="28829500"/>
<dbReference type="OrthoDB" id="3487169at2759"/>
<gene>
    <name evidence="1" type="ORF">LY89DRAFT_733199</name>
</gene>
<organism evidence="1 2">
    <name type="scientific">Mollisia scopiformis</name>
    <name type="common">Conifer needle endophyte fungus</name>
    <name type="synonym">Phialocephala scopiformis</name>
    <dbReference type="NCBI Taxonomy" id="149040"/>
    <lineage>
        <taxon>Eukaryota</taxon>
        <taxon>Fungi</taxon>
        <taxon>Dikarya</taxon>
        <taxon>Ascomycota</taxon>
        <taxon>Pezizomycotina</taxon>
        <taxon>Leotiomycetes</taxon>
        <taxon>Helotiales</taxon>
        <taxon>Mollisiaceae</taxon>
        <taxon>Mollisia</taxon>
    </lineage>
</organism>
<dbReference type="KEGG" id="psco:LY89DRAFT_733199"/>
<dbReference type="EMBL" id="KQ947414">
    <property type="protein sequence ID" value="KUJ17345.1"/>
    <property type="molecule type" value="Genomic_DNA"/>
</dbReference>
<protein>
    <recommendedName>
        <fullName evidence="3">F-box domain-containing protein</fullName>
    </recommendedName>
</protein>
<evidence type="ECO:0008006" key="3">
    <source>
        <dbReference type="Google" id="ProtNLM"/>
    </source>
</evidence>